<dbReference type="PANTHER" id="PTHR40633:SF5">
    <property type="entry name" value="ANCHORED PROTEIN, PUTATIVE (AFU_ORTHOLOGUE AFUA_8G04370)-RELATED"/>
    <property type="match status" value="1"/>
</dbReference>
<evidence type="ECO:0000313" key="5">
    <source>
        <dbReference type="EMBL" id="KAF2665140.1"/>
    </source>
</evidence>
<sequence length="204" mass="19851">MRFFTLAISAVSLLAGYVAAENNPIIFPGQGAAIQAGTAVEIKWTPTTTGPVTLTLRFGSSANLATGAPIAGSVPNSGTFTWNVPSDIGSGTWSIAITGGSDTNYSPFFTVTGGTGTQGAYGKTSTTTTVSSTSTTSSGTTTSKSSSASTTDASSTSSKSSTGTASPASTTSSKSSSVPSSGASLQMGGNVAAAIGLGAFAILV</sequence>
<dbReference type="InterPro" id="IPR052982">
    <property type="entry name" value="SRP1/TIP1-like"/>
</dbReference>
<evidence type="ECO:0000313" key="6">
    <source>
        <dbReference type="Proteomes" id="UP000799302"/>
    </source>
</evidence>
<dbReference type="Pfam" id="PF10342">
    <property type="entry name" value="Kre9_KNH"/>
    <property type="match status" value="1"/>
</dbReference>
<dbReference type="PANTHER" id="PTHR40633">
    <property type="entry name" value="MATRIX PROTEIN, PUTATIVE (AFU_ORTHOLOGUE AFUA_8G05410)-RELATED"/>
    <property type="match status" value="1"/>
</dbReference>
<dbReference type="AlphaFoldDB" id="A0A6A6TZL8"/>
<dbReference type="EMBL" id="MU004241">
    <property type="protein sequence ID" value="KAF2665140.1"/>
    <property type="molecule type" value="Genomic_DNA"/>
</dbReference>
<gene>
    <name evidence="5" type="ORF">BT63DRAFT_85878</name>
</gene>
<evidence type="ECO:0000256" key="2">
    <source>
        <dbReference type="SAM" id="MobiDB-lite"/>
    </source>
</evidence>
<reference evidence="5" key="1">
    <citation type="journal article" date="2020" name="Stud. Mycol.">
        <title>101 Dothideomycetes genomes: a test case for predicting lifestyles and emergence of pathogens.</title>
        <authorList>
            <person name="Haridas S."/>
            <person name="Albert R."/>
            <person name="Binder M."/>
            <person name="Bloem J."/>
            <person name="Labutti K."/>
            <person name="Salamov A."/>
            <person name="Andreopoulos B."/>
            <person name="Baker S."/>
            <person name="Barry K."/>
            <person name="Bills G."/>
            <person name="Bluhm B."/>
            <person name="Cannon C."/>
            <person name="Castanera R."/>
            <person name="Culley D."/>
            <person name="Daum C."/>
            <person name="Ezra D."/>
            <person name="Gonzalez J."/>
            <person name="Henrissat B."/>
            <person name="Kuo A."/>
            <person name="Liang C."/>
            <person name="Lipzen A."/>
            <person name="Lutzoni F."/>
            <person name="Magnuson J."/>
            <person name="Mondo S."/>
            <person name="Nolan M."/>
            <person name="Ohm R."/>
            <person name="Pangilinan J."/>
            <person name="Park H.-J."/>
            <person name="Ramirez L."/>
            <person name="Alfaro M."/>
            <person name="Sun H."/>
            <person name="Tritt A."/>
            <person name="Yoshinaga Y."/>
            <person name="Zwiers L.-H."/>
            <person name="Turgeon B."/>
            <person name="Goodwin S."/>
            <person name="Spatafora J."/>
            <person name="Crous P."/>
            <person name="Grigoriev I."/>
        </authorList>
    </citation>
    <scope>NUCLEOTIDE SEQUENCE</scope>
    <source>
        <strain evidence="5">CBS 115976</strain>
    </source>
</reference>
<keyword evidence="6" id="KW-1185">Reference proteome</keyword>
<evidence type="ECO:0000259" key="4">
    <source>
        <dbReference type="Pfam" id="PF10342"/>
    </source>
</evidence>
<accession>A0A6A6TZL8</accession>
<keyword evidence="1 3" id="KW-0732">Signal</keyword>
<proteinExistence type="predicted"/>
<protein>
    <recommendedName>
        <fullName evidence="4">Yeast cell wall synthesis Kre9/Knh1-like N-terminal domain-containing protein</fullName>
    </recommendedName>
</protein>
<dbReference type="InterPro" id="IPR018466">
    <property type="entry name" value="Kre9/Knh1-like_N"/>
</dbReference>
<organism evidence="5 6">
    <name type="scientific">Microthyrium microscopicum</name>
    <dbReference type="NCBI Taxonomy" id="703497"/>
    <lineage>
        <taxon>Eukaryota</taxon>
        <taxon>Fungi</taxon>
        <taxon>Dikarya</taxon>
        <taxon>Ascomycota</taxon>
        <taxon>Pezizomycotina</taxon>
        <taxon>Dothideomycetes</taxon>
        <taxon>Dothideomycetes incertae sedis</taxon>
        <taxon>Microthyriales</taxon>
        <taxon>Microthyriaceae</taxon>
        <taxon>Microthyrium</taxon>
    </lineage>
</organism>
<feature type="signal peptide" evidence="3">
    <location>
        <begin position="1"/>
        <end position="20"/>
    </location>
</feature>
<feature type="domain" description="Yeast cell wall synthesis Kre9/Knh1-like N-terminal" evidence="4">
    <location>
        <begin position="28"/>
        <end position="111"/>
    </location>
</feature>
<evidence type="ECO:0000256" key="3">
    <source>
        <dbReference type="SAM" id="SignalP"/>
    </source>
</evidence>
<feature type="compositionally biased region" description="Low complexity" evidence="2">
    <location>
        <begin position="120"/>
        <end position="184"/>
    </location>
</feature>
<dbReference type="Proteomes" id="UP000799302">
    <property type="component" value="Unassembled WGS sequence"/>
</dbReference>
<dbReference type="OrthoDB" id="2260257at2759"/>
<evidence type="ECO:0000256" key="1">
    <source>
        <dbReference type="ARBA" id="ARBA00022729"/>
    </source>
</evidence>
<feature type="region of interest" description="Disordered" evidence="2">
    <location>
        <begin position="118"/>
        <end position="185"/>
    </location>
</feature>
<name>A0A6A6TZL8_9PEZI</name>
<feature type="chain" id="PRO_5025457967" description="Yeast cell wall synthesis Kre9/Knh1-like N-terminal domain-containing protein" evidence="3">
    <location>
        <begin position="21"/>
        <end position="204"/>
    </location>
</feature>